<reference evidence="9 10" key="1">
    <citation type="submission" date="2013-12" db="EMBL/GenBank/DDBJ databases">
        <authorList>
            <person name="Cubeta M."/>
            <person name="Pakala S."/>
            <person name="Fedorova N."/>
            <person name="Thomas E."/>
            <person name="Dean R."/>
            <person name="Jabaji S."/>
            <person name="Neate S."/>
            <person name="Toda T."/>
            <person name="Tavantzis S."/>
            <person name="Vilgalys R."/>
            <person name="Bharathan N."/>
            <person name="Pakala S."/>
            <person name="Losada L.S."/>
            <person name="Zafar N."/>
            <person name="Nierman W."/>
        </authorList>
    </citation>
    <scope>NUCLEOTIDE SEQUENCE [LARGE SCALE GENOMIC DNA]</scope>
    <source>
        <strain evidence="9 10">123E</strain>
    </source>
</reference>
<evidence type="ECO:0000256" key="1">
    <source>
        <dbReference type="ARBA" id="ARBA00022723"/>
    </source>
</evidence>
<evidence type="ECO:0000256" key="5">
    <source>
        <dbReference type="ARBA" id="ARBA00023163"/>
    </source>
</evidence>
<dbReference type="GO" id="GO:0006351">
    <property type="term" value="P:DNA-templated transcription"/>
    <property type="evidence" value="ECO:0007669"/>
    <property type="project" value="InterPro"/>
</dbReference>
<keyword evidence="3" id="KW-0805">Transcription regulation</keyword>
<evidence type="ECO:0000313" key="10">
    <source>
        <dbReference type="Proteomes" id="UP000027456"/>
    </source>
</evidence>
<evidence type="ECO:0000256" key="2">
    <source>
        <dbReference type="ARBA" id="ARBA00022833"/>
    </source>
</evidence>
<dbReference type="PANTHER" id="PTHR31313">
    <property type="entry name" value="TY1 ENHANCER ACTIVATOR"/>
    <property type="match status" value="1"/>
</dbReference>
<dbReference type="STRING" id="1423351.A0A074S097"/>
<keyword evidence="1" id="KW-0479">Metal-binding</keyword>
<keyword evidence="6" id="KW-0539">Nucleus</keyword>
<organism evidence="9 10">
    <name type="scientific">Rhizoctonia solani 123E</name>
    <dbReference type="NCBI Taxonomy" id="1423351"/>
    <lineage>
        <taxon>Eukaryota</taxon>
        <taxon>Fungi</taxon>
        <taxon>Dikarya</taxon>
        <taxon>Basidiomycota</taxon>
        <taxon>Agaricomycotina</taxon>
        <taxon>Agaricomycetes</taxon>
        <taxon>Cantharellales</taxon>
        <taxon>Ceratobasidiaceae</taxon>
        <taxon>Rhizoctonia</taxon>
    </lineage>
</organism>
<evidence type="ECO:0000256" key="3">
    <source>
        <dbReference type="ARBA" id="ARBA00023015"/>
    </source>
</evidence>
<dbReference type="Pfam" id="PF04082">
    <property type="entry name" value="Fungal_trans"/>
    <property type="match status" value="1"/>
</dbReference>
<evidence type="ECO:0000313" key="9">
    <source>
        <dbReference type="EMBL" id="KEP50995.1"/>
    </source>
</evidence>
<gene>
    <name evidence="9" type="ORF">V565_069520</name>
</gene>
<dbReference type="CDD" id="cd12148">
    <property type="entry name" value="fungal_TF_MHR"/>
    <property type="match status" value="1"/>
</dbReference>
<keyword evidence="5" id="KW-0804">Transcription</keyword>
<keyword evidence="4" id="KW-0238">DNA-binding</keyword>
<dbReference type="AlphaFoldDB" id="A0A074S097"/>
<comment type="caution">
    <text evidence="9">The sequence shown here is derived from an EMBL/GenBank/DDBJ whole genome shotgun (WGS) entry which is preliminary data.</text>
</comment>
<evidence type="ECO:0000256" key="6">
    <source>
        <dbReference type="ARBA" id="ARBA00023242"/>
    </source>
</evidence>
<evidence type="ECO:0000256" key="4">
    <source>
        <dbReference type="ARBA" id="ARBA00023125"/>
    </source>
</evidence>
<protein>
    <submittedName>
        <fullName evidence="9">Putative transcription factor</fullName>
    </submittedName>
</protein>
<dbReference type="OrthoDB" id="2154091at2759"/>
<dbReference type="GO" id="GO:0003677">
    <property type="term" value="F:DNA binding"/>
    <property type="evidence" value="ECO:0007669"/>
    <property type="project" value="UniProtKB-KW"/>
</dbReference>
<dbReference type="Proteomes" id="UP000027456">
    <property type="component" value="Unassembled WGS sequence"/>
</dbReference>
<feature type="domain" description="Xylanolytic transcriptional activator regulatory" evidence="8">
    <location>
        <begin position="163"/>
        <end position="290"/>
    </location>
</feature>
<name>A0A074S097_9AGAM</name>
<dbReference type="EMBL" id="AZST01000202">
    <property type="protein sequence ID" value="KEP50995.1"/>
    <property type="molecule type" value="Genomic_DNA"/>
</dbReference>
<feature type="region of interest" description="Disordered" evidence="7">
    <location>
        <begin position="42"/>
        <end position="68"/>
    </location>
</feature>
<dbReference type="PANTHER" id="PTHR31313:SF81">
    <property type="entry name" value="TY1 ENHANCER ACTIVATOR"/>
    <property type="match status" value="1"/>
</dbReference>
<dbReference type="HOGENOM" id="CLU_007003_2_1_1"/>
<evidence type="ECO:0000256" key="7">
    <source>
        <dbReference type="SAM" id="MobiDB-lite"/>
    </source>
</evidence>
<accession>A0A074S097</accession>
<feature type="compositionally biased region" description="Low complexity" evidence="7">
    <location>
        <begin position="47"/>
        <end position="61"/>
    </location>
</feature>
<keyword evidence="10" id="KW-1185">Reference proteome</keyword>
<proteinExistence type="predicted"/>
<evidence type="ECO:0000259" key="8">
    <source>
        <dbReference type="Pfam" id="PF04082"/>
    </source>
</evidence>
<dbReference type="InterPro" id="IPR051615">
    <property type="entry name" value="Transcr_Regulatory_Elem"/>
</dbReference>
<dbReference type="GO" id="GO:0008270">
    <property type="term" value="F:zinc ion binding"/>
    <property type="evidence" value="ECO:0007669"/>
    <property type="project" value="InterPro"/>
</dbReference>
<sequence length="533" mass="59594">MLTRLLGTFDNETSRPFTKQYIESLRVKVKLLESEIAQLQAGPSNFSTSVPPDTPSSSSLSQEPFDELQSPHFLPSSLLNPLPPFASATNSDFSTTPSLHASELNAFHSTPTFQYQYTFNVDLSIPFEHHTPEIQASLSCQWDRHLPDLGQVYLSRIEHDGILSRYFSNGASWLSGLVPSLFLRDMMRSLSPQSTTGHLNNYSPLLHCSLLTFASTFSDNPYIKANDVRAKFATQAKGWLFDQFGDFHPTLLPSLVLLAGYHNGIGERNTGYMYLGMGVRATKAAPISTNISTHTWYSWSVYAQGHAHNLIEAFSALESGRSNQMPLPRIPIDFPTEHLGDHSSLEAETFVRSCKLAVIATEVNRNTPGDSSSVAELQLQIDAWYNSLPHRLLISQRATFTHSHVFCLHIAYWWITLQLHLPLYRQGQTKDSSIGQDRSIKMCNRATENLVQLFTEFDKRYTLRYFPGNLLQAMALCGDALLLERVQTPGGAPKKRAKAQEGIDSCIRALQAAGETWSHARNLSEQLQARAAE</sequence>
<keyword evidence="2" id="KW-0862">Zinc</keyword>
<dbReference type="InterPro" id="IPR007219">
    <property type="entry name" value="XnlR_reg_dom"/>
</dbReference>